<dbReference type="AlphaFoldDB" id="A0A0B1SUZ8"/>
<evidence type="ECO:0008006" key="9">
    <source>
        <dbReference type="Google" id="ProtNLM"/>
    </source>
</evidence>
<dbReference type="GO" id="GO:0005634">
    <property type="term" value="C:nucleus"/>
    <property type="evidence" value="ECO:0007669"/>
    <property type="project" value="UniProtKB-SubCell"/>
</dbReference>
<dbReference type="Proteomes" id="UP000053660">
    <property type="component" value="Unassembled WGS sequence"/>
</dbReference>
<evidence type="ECO:0000256" key="1">
    <source>
        <dbReference type="ARBA" id="ARBA00004123"/>
    </source>
</evidence>
<dbReference type="PANTHER" id="PTHR14324">
    <property type="entry name" value="CONDENSIN-2 COMPLEX SUBUNIT H2"/>
    <property type="match status" value="1"/>
</dbReference>
<accession>A0A0B1SUZ8</accession>
<feature type="domain" description="Condensin-2 complex subunit H2 C-terminal" evidence="6">
    <location>
        <begin position="463"/>
        <end position="521"/>
    </location>
</feature>
<evidence type="ECO:0000259" key="5">
    <source>
        <dbReference type="Pfam" id="PF06278"/>
    </source>
</evidence>
<organism evidence="7 8">
    <name type="scientific">Oesophagostomum dentatum</name>
    <name type="common">Nodular worm</name>
    <dbReference type="NCBI Taxonomy" id="61180"/>
    <lineage>
        <taxon>Eukaryota</taxon>
        <taxon>Metazoa</taxon>
        <taxon>Ecdysozoa</taxon>
        <taxon>Nematoda</taxon>
        <taxon>Chromadorea</taxon>
        <taxon>Rhabditida</taxon>
        <taxon>Rhabditina</taxon>
        <taxon>Rhabditomorpha</taxon>
        <taxon>Strongyloidea</taxon>
        <taxon>Strongylidae</taxon>
        <taxon>Oesophagostomum</taxon>
    </lineage>
</organism>
<dbReference type="GO" id="GO:0003682">
    <property type="term" value="F:chromatin binding"/>
    <property type="evidence" value="ECO:0007669"/>
    <property type="project" value="TreeGrafter"/>
</dbReference>
<dbReference type="PANTHER" id="PTHR14324:SF3">
    <property type="entry name" value="CONDENSIN-2 COMPLEX SUBUNIT H2"/>
    <property type="match status" value="1"/>
</dbReference>
<dbReference type="InterPro" id="IPR009378">
    <property type="entry name" value="H2_N"/>
</dbReference>
<feature type="region of interest" description="Disordered" evidence="4">
    <location>
        <begin position="126"/>
        <end position="149"/>
    </location>
</feature>
<feature type="region of interest" description="Disordered" evidence="4">
    <location>
        <begin position="222"/>
        <end position="243"/>
    </location>
</feature>
<dbReference type="GO" id="GO:0000796">
    <property type="term" value="C:condensin complex"/>
    <property type="evidence" value="ECO:0007669"/>
    <property type="project" value="TreeGrafter"/>
</dbReference>
<evidence type="ECO:0000256" key="3">
    <source>
        <dbReference type="ARBA" id="ARBA00023242"/>
    </source>
</evidence>
<dbReference type="GO" id="GO:0051306">
    <property type="term" value="P:mitotic sister chromatid separation"/>
    <property type="evidence" value="ECO:0007669"/>
    <property type="project" value="TreeGrafter"/>
</dbReference>
<protein>
    <recommendedName>
        <fullName evidence="9">Condensin-2 complex subunit H2 C-terminal domain-containing protein</fullName>
    </recommendedName>
</protein>
<proteinExistence type="inferred from homology"/>
<feature type="region of interest" description="Disordered" evidence="4">
    <location>
        <begin position="380"/>
        <end position="408"/>
    </location>
</feature>
<evidence type="ECO:0000256" key="2">
    <source>
        <dbReference type="ARBA" id="ARBA00007844"/>
    </source>
</evidence>
<keyword evidence="8" id="KW-1185">Reference proteome</keyword>
<dbReference type="Pfam" id="PF16858">
    <property type="entry name" value="CNDH2_C"/>
    <property type="match status" value="1"/>
</dbReference>
<dbReference type="Pfam" id="PF06278">
    <property type="entry name" value="CNDH2_N"/>
    <property type="match status" value="1"/>
</dbReference>
<feature type="domain" description="Condensin II complex subunit H2 N-terminal" evidence="5">
    <location>
        <begin position="10"/>
        <end position="84"/>
    </location>
</feature>
<name>A0A0B1SUZ8_OESDE</name>
<dbReference type="GO" id="GO:0010032">
    <property type="term" value="P:meiotic chromosome condensation"/>
    <property type="evidence" value="ECO:0007669"/>
    <property type="project" value="TreeGrafter"/>
</dbReference>
<evidence type="ECO:0000313" key="7">
    <source>
        <dbReference type="EMBL" id="KHJ87696.1"/>
    </source>
</evidence>
<gene>
    <name evidence="7" type="ORF">OESDEN_12524</name>
</gene>
<dbReference type="InterPro" id="IPR031739">
    <property type="entry name" value="Ncaph2"/>
</dbReference>
<dbReference type="InterPro" id="IPR031737">
    <property type="entry name" value="CNDH2_C"/>
</dbReference>
<feature type="compositionally biased region" description="Basic and acidic residues" evidence="4">
    <location>
        <begin position="381"/>
        <end position="393"/>
    </location>
</feature>
<sequence>MADDFEGAGQRYAFLLRPLKDLSKNFEIDIAKELDDYCQQLKSAADEEEYGVDNQHRFNFAEAAMLIQGSAFVFGRKVDYVHSQAGVLLLQLAHNKIVDDFASEAFLRLWHPHLFAKQEELKNPFEANSYAPDSGRGTPSDDIGGSVADEGRCSSAMELARRTTTGTINELHSARPSTRLLLEAPEVQSQKVELDEGDDAGGGFYADDFDTAVSVHLPVPDTACQRPSRMQQQEPKKAPWEEDDVDIEDDPTEKLMMDPFAILKWKVKAVEQIKRFVKGTVIAARLEKVQKATMTLQKQTMQTNDYVREHFYMRKKSRITKADDWQADALYRFIVAETKRRAEAKRERKAKAKPAVEAVYNEEEDDGGYVDDDEDIVEDNINDKENFPPKNPEESVASAAAEKGSNDAAEVQQTVAVEELHFGDIEDDDLQNSVDLNSLYGGLFNIETVNILDLGPIKKIGHLFWSTTEEVTSELVARVQEWEDTMLPLLEEEETRKEFDIHEYGDELLGMFKEVGEVKTIDEASFCCC</sequence>
<evidence type="ECO:0000256" key="4">
    <source>
        <dbReference type="SAM" id="MobiDB-lite"/>
    </source>
</evidence>
<comment type="subcellular location">
    <subcellularLocation>
        <location evidence="1">Nucleus</location>
    </subcellularLocation>
</comment>
<keyword evidence="3" id="KW-0539">Nucleus</keyword>
<reference evidence="7 8" key="1">
    <citation type="submission" date="2014-03" db="EMBL/GenBank/DDBJ databases">
        <title>Draft genome of the hookworm Oesophagostomum dentatum.</title>
        <authorList>
            <person name="Mitreva M."/>
        </authorList>
    </citation>
    <scope>NUCLEOTIDE SEQUENCE [LARGE SCALE GENOMIC DNA]</scope>
    <source>
        <strain evidence="7 8">OD-Hann</strain>
    </source>
</reference>
<dbReference type="EMBL" id="KN557236">
    <property type="protein sequence ID" value="KHJ87696.1"/>
    <property type="molecule type" value="Genomic_DNA"/>
</dbReference>
<dbReference type="OrthoDB" id="10038475at2759"/>
<evidence type="ECO:0000313" key="8">
    <source>
        <dbReference type="Proteomes" id="UP000053660"/>
    </source>
</evidence>
<evidence type="ECO:0000259" key="6">
    <source>
        <dbReference type="Pfam" id="PF16858"/>
    </source>
</evidence>
<comment type="similarity">
    <text evidence="2">Belongs to the CND2 H2 (condensin-2 subunit 2) family.</text>
</comment>